<comment type="caution">
    <text evidence="1">The sequence shown here is derived from an EMBL/GenBank/DDBJ whole genome shotgun (WGS) entry which is preliminary data.</text>
</comment>
<evidence type="ECO:0000313" key="2">
    <source>
        <dbReference type="Proteomes" id="UP000287171"/>
    </source>
</evidence>
<dbReference type="Pfam" id="PF05610">
    <property type="entry name" value="DUF779"/>
    <property type="match status" value="1"/>
</dbReference>
<dbReference type="OrthoDB" id="3725739at2"/>
<dbReference type="EMBL" id="BIFT01000001">
    <property type="protein sequence ID" value="GCE25074.1"/>
    <property type="molecule type" value="Genomic_DNA"/>
</dbReference>
<dbReference type="InterPro" id="IPR008497">
    <property type="entry name" value="DUF779"/>
</dbReference>
<sequence length="108" mass="11660">MSEKVMVTEAARALIVRLKARYGSLIFMQSGGCCDGSSPMCLLEGDLLLGDGDLLLGAIEGCPFYIDREQYERWRRPAFLVDVSPGDGDTFSLEGPEGIHFVARAGGS</sequence>
<dbReference type="AlphaFoldDB" id="A0A402B142"/>
<dbReference type="Proteomes" id="UP000287171">
    <property type="component" value="Unassembled WGS sequence"/>
</dbReference>
<protein>
    <submittedName>
        <fullName evidence="1">Acetaldehyde dehydrogenase</fullName>
    </submittedName>
</protein>
<reference evidence="2" key="1">
    <citation type="submission" date="2018-12" db="EMBL/GenBank/DDBJ databases">
        <title>Tengunoibacter tsumagoiensis gen. nov., sp. nov., Dictyobacter kobayashii sp. nov., D. alpinus sp. nov., and D. joshuensis sp. nov. and description of Dictyobacteraceae fam. nov. within the order Ktedonobacterales isolated from Tengu-no-mugimeshi.</title>
        <authorList>
            <person name="Wang C.M."/>
            <person name="Zheng Y."/>
            <person name="Sakai Y."/>
            <person name="Toyoda A."/>
            <person name="Minakuchi Y."/>
            <person name="Abe K."/>
            <person name="Yokota A."/>
            <person name="Yabe S."/>
        </authorList>
    </citation>
    <scope>NUCLEOTIDE SEQUENCE [LARGE SCALE GENOMIC DNA]</scope>
    <source>
        <strain evidence="2">Uno16</strain>
    </source>
</reference>
<keyword evidence="2" id="KW-1185">Reference proteome</keyword>
<gene>
    <name evidence="1" type="ORF">KDA_05580</name>
</gene>
<organism evidence="1 2">
    <name type="scientific">Dictyobacter alpinus</name>
    <dbReference type="NCBI Taxonomy" id="2014873"/>
    <lineage>
        <taxon>Bacteria</taxon>
        <taxon>Bacillati</taxon>
        <taxon>Chloroflexota</taxon>
        <taxon>Ktedonobacteria</taxon>
        <taxon>Ktedonobacterales</taxon>
        <taxon>Dictyobacteraceae</taxon>
        <taxon>Dictyobacter</taxon>
    </lineage>
</organism>
<proteinExistence type="predicted"/>
<dbReference type="PIRSF" id="PIRSF009151">
    <property type="entry name" value="DUF779"/>
    <property type="match status" value="1"/>
</dbReference>
<evidence type="ECO:0000313" key="1">
    <source>
        <dbReference type="EMBL" id="GCE25074.1"/>
    </source>
</evidence>
<accession>A0A402B142</accession>
<name>A0A402B142_9CHLR</name>
<dbReference type="RefSeq" id="WP_126625704.1">
    <property type="nucleotide sequence ID" value="NZ_BIFT01000001.1"/>
</dbReference>